<dbReference type="RefSeq" id="WP_179487812.1">
    <property type="nucleotide sequence ID" value="NZ_JACCBV010000001.1"/>
</dbReference>
<feature type="transmembrane region" description="Helical" evidence="2">
    <location>
        <begin position="86"/>
        <end position="106"/>
    </location>
</feature>
<feature type="compositionally biased region" description="Low complexity" evidence="1">
    <location>
        <begin position="1"/>
        <end position="18"/>
    </location>
</feature>
<proteinExistence type="predicted"/>
<evidence type="ECO:0000256" key="1">
    <source>
        <dbReference type="SAM" id="MobiDB-lite"/>
    </source>
</evidence>
<comment type="caution">
    <text evidence="3">The sequence shown here is derived from an EMBL/GenBank/DDBJ whole genome shotgun (WGS) entry which is preliminary data.</text>
</comment>
<dbReference type="Proteomes" id="UP000576969">
    <property type="component" value="Unassembled WGS sequence"/>
</dbReference>
<reference evidence="3 4" key="1">
    <citation type="submission" date="2020-07" db="EMBL/GenBank/DDBJ databases">
        <title>Sequencing the genomes of 1000 actinobacteria strains.</title>
        <authorList>
            <person name="Klenk H.-P."/>
        </authorList>
    </citation>
    <scope>NUCLEOTIDE SEQUENCE [LARGE SCALE GENOMIC DNA]</scope>
    <source>
        <strain evidence="3 4">DSM 24662</strain>
    </source>
</reference>
<evidence type="ECO:0000313" key="4">
    <source>
        <dbReference type="Proteomes" id="UP000576969"/>
    </source>
</evidence>
<dbReference type="AlphaFoldDB" id="A0A7Y9GLT7"/>
<organism evidence="3 4">
    <name type="scientific">Microbacterium immunditiarum</name>
    <dbReference type="NCBI Taxonomy" id="337480"/>
    <lineage>
        <taxon>Bacteria</taxon>
        <taxon>Bacillati</taxon>
        <taxon>Actinomycetota</taxon>
        <taxon>Actinomycetes</taxon>
        <taxon>Micrococcales</taxon>
        <taxon>Microbacteriaceae</taxon>
        <taxon>Microbacterium</taxon>
    </lineage>
</organism>
<accession>A0A7Y9GLT7</accession>
<evidence type="ECO:0000256" key="2">
    <source>
        <dbReference type="SAM" id="Phobius"/>
    </source>
</evidence>
<evidence type="ECO:0000313" key="3">
    <source>
        <dbReference type="EMBL" id="NYE18859.1"/>
    </source>
</evidence>
<feature type="region of interest" description="Disordered" evidence="1">
    <location>
        <begin position="1"/>
        <end position="30"/>
    </location>
</feature>
<feature type="transmembrane region" description="Helical" evidence="2">
    <location>
        <begin position="61"/>
        <end position="80"/>
    </location>
</feature>
<keyword evidence="2" id="KW-0472">Membrane</keyword>
<sequence length="247" mass="26026">MRPSDDAPDGAPSAAGAPDRPPAPPASPDDARVREALTTEYSVLMAAVTAAWTASLTRTSLYLGVVSAAGVAFGFTSQGGMDSGTFTAVAVIVLALTLFLGIATFIRVVEVQRELHVYLMGMNRIRRFFADTSPGVRPYLVLPVHDDEAALYRSIGTGMRRTRPRLPLIHLTVQTQGIVGIVTAVVAGGCVGLAASAAGGAVAWPLALLSFAITLALLYIYWHRSLSEVRRSYPPMFPSSPADPSTG</sequence>
<protein>
    <submittedName>
        <fullName evidence="3">Uncharacterized protein</fullName>
    </submittedName>
</protein>
<keyword evidence="2" id="KW-1133">Transmembrane helix</keyword>
<feature type="transmembrane region" description="Helical" evidence="2">
    <location>
        <begin position="168"/>
        <end position="195"/>
    </location>
</feature>
<keyword evidence="4" id="KW-1185">Reference proteome</keyword>
<feature type="transmembrane region" description="Helical" evidence="2">
    <location>
        <begin position="201"/>
        <end position="222"/>
    </location>
</feature>
<name>A0A7Y9GLT7_9MICO</name>
<gene>
    <name evidence="3" type="ORF">BJ991_000887</name>
</gene>
<keyword evidence="2" id="KW-0812">Transmembrane</keyword>
<dbReference type="EMBL" id="JACCBV010000001">
    <property type="protein sequence ID" value="NYE18859.1"/>
    <property type="molecule type" value="Genomic_DNA"/>
</dbReference>